<dbReference type="Gene3D" id="3.40.50.2000">
    <property type="entry name" value="Glycogen Phosphorylase B"/>
    <property type="match status" value="2"/>
</dbReference>
<dbReference type="CDD" id="cd03801">
    <property type="entry name" value="GT4_PimA-like"/>
    <property type="match status" value="1"/>
</dbReference>
<evidence type="ECO:0000259" key="2">
    <source>
        <dbReference type="Pfam" id="PF00535"/>
    </source>
</evidence>
<dbReference type="Pfam" id="PF13439">
    <property type="entry name" value="Glyco_transf_4"/>
    <property type="match status" value="1"/>
</dbReference>
<sequence>METFPVITIITPVYNINNVIAETYASICKQTFKKIKWLIVDDGSVNKETKTILQNLKNDNSWVDILTLDKNYGLSAARNEGAKAVTTIYILFLDSDDLIDPTFLEKAYLFLELHPEFSFVNSYVKGFGAQNYFWQGGFHDNEQFLFENRNTSCFMARKEVFTKINFDESMLNGCEDWDFWLKAATMGLWGYTIPEYLFFYRRSETSKWSTLKGKQSLTSTGNELRKKYGSILKQKKFPTPQMHQYVFGNTIPTSSNSTYSNKGNDKTLLCIFPWLERGGADQFNLQLLKGLKEKGWNITIVTTLKSKHTLFESFQVITDDIIHLSNLGDAHTYSFLLYNIIQQRNPSNIFISNSMSGYYLLPWIKAQFPDIPISDYVHCEDPGWYNGGYPFFSAKYTSLLDKTFVTSHQLREWCILKGADASKVEVCYINADTSVIKHQPEIRNRLRKRLDVNENTVLLLYVARLTMQKQPDVLVKVISALKCKNFSFKCIIIGDGPEKEDLLLNIKKANLRKYVSYLGALPNKEVLQYMDAADIFFLPSLYEGIALSIYEAMAKGLPIVGANTGGQVELVNKDSGFLVHEINKESEIIAYTEKLAWLICNPIERLRMGREARTRVETYFDLEIMIDKMDKLLSELKTEPGHQPQNSDYYLLVLNHMNHAQEQLQHLYGQIDNKAINLIIKHQHSYQRIRRIYHRIRAIMNTKTGMF</sequence>
<dbReference type="Gene3D" id="3.90.550.10">
    <property type="entry name" value="Spore Coat Polysaccharide Biosynthesis Protein SpsA, Chain A"/>
    <property type="match status" value="1"/>
</dbReference>
<dbReference type="KEGG" id="lacs:H4075_17455"/>
<dbReference type="InterPro" id="IPR029044">
    <property type="entry name" value="Nucleotide-diphossugar_trans"/>
</dbReference>
<dbReference type="PANTHER" id="PTHR45947">
    <property type="entry name" value="SULFOQUINOVOSYL TRANSFERASE SQD2"/>
    <property type="match status" value="1"/>
</dbReference>
<dbReference type="Pfam" id="PF00534">
    <property type="entry name" value="Glycos_transf_1"/>
    <property type="match status" value="1"/>
</dbReference>
<dbReference type="InterPro" id="IPR028098">
    <property type="entry name" value="Glyco_trans_4-like_N"/>
</dbReference>
<evidence type="ECO:0000259" key="3">
    <source>
        <dbReference type="Pfam" id="PF13439"/>
    </source>
</evidence>
<dbReference type="GO" id="GO:0016757">
    <property type="term" value="F:glycosyltransferase activity"/>
    <property type="evidence" value="ECO:0007669"/>
    <property type="project" value="InterPro"/>
</dbReference>
<dbReference type="EMBL" id="CP060007">
    <property type="protein sequence ID" value="QNA43844.1"/>
    <property type="molecule type" value="Genomic_DNA"/>
</dbReference>
<evidence type="ECO:0000313" key="4">
    <source>
        <dbReference type="EMBL" id="QNA43844.1"/>
    </source>
</evidence>
<evidence type="ECO:0000313" key="5">
    <source>
        <dbReference type="Proteomes" id="UP000515344"/>
    </source>
</evidence>
<reference evidence="5" key="1">
    <citation type="submission" date="2020-08" db="EMBL/GenBank/DDBJ databases">
        <title>Lacibacter sp. S13-6-6 genome sequencing.</title>
        <authorList>
            <person name="Jin L."/>
        </authorList>
    </citation>
    <scope>NUCLEOTIDE SEQUENCE [LARGE SCALE GENOMIC DNA]</scope>
    <source>
        <strain evidence="5">S13-6-6</strain>
    </source>
</reference>
<dbReference type="PANTHER" id="PTHR45947:SF14">
    <property type="entry name" value="SLL1723 PROTEIN"/>
    <property type="match status" value="1"/>
</dbReference>
<feature type="domain" description="Glycosyl transferase family 1" evidence="1">
    <location>
        <begin position="444"/>
        <end position="614"/>
    </location>
</feature>
<name>A0A7G5XEE1_9BACT</name>
<protein>
    <submittedName>
        <fullName evidence="4">Glycosyltransferase</fullName>
    </submittedName>
</protein>
<dbReference type="AlphaFoldDB" id="A0A7G5XEE1"/>
<dbReference type="RefSeq" id="WP_182802106.1">
    <property type="nucleotide sequence ID" value="NZ_CP060007.1"/>
</dbReference>
<dbReference type="InterPro" id="IPR001173">
    <property type="entry name" value="Glyco_trans_2-like"/>
</dbReference>
<dbReference type="InterPro" id="IPR050194">
    <property type="entry name" value="Glycosyltransferase_grp1"/>
</dbReference>
<gene>
    <name evidence="4" type="ORF">H4075_17455</name>
</gene>
<evidence type="ECO:0000259" key="1">
    <source>
        <dbReference type="Pfam" id="PF00534"/>
    </source>
</evidence>
<feature type="domain" description="Glycosyltransferase 2-like" evidence="2">
    <location>
        <begin position="8"/>
        <end position="142"/>
    </location>
</feature>
<keyword evidence="5" id="KW-1185">Reference proteome</keyword>
<dbReference type="InterPro" id="IPR001296">
    <property type="entry name" value="Glyco_trans_1"/>
</dbReference>
<dbReference type="SUPFAM" id="SSF53448">
    <property type="entry name" value="Nucleotide-diphospho-sugar transferases"/>
    <property type="match status" value="1"/>
</dbReference>
<dbReference type="CDD" id="cd00761">
    <property type="entry name" value="Glyco_tranf_GTA_type"/>
    <property type="match status" value="1"/>
</dbReference>
<dbReference type="Proteomes" id="UP000515344">
    <property type="component" value="Chromosome"/>
</dbReference>
<proteinExistence type="predicted"/>
<accession>A0A7G5XEE1</accession>
<organism evidence="4 5">
    <name type="scientific">Lacibacter sediminis</name>
    <dbReference type="NCBI Taxonomy" id="2760713"/>
    <lineage>
        <taxon>Bacteria</taxon>
        <taxon>Pseudomonadati</taxon>
        <taxon>Bacteroidota</taxon>
        <taxon>Chitinophagia</taxon>
        <taxon>Chitinophagales</taxon>
        <taxon>Chitinophagaceae</taxon>
        <taxon>Lacibacter</taxon>
    </lineage>
</organism>
<dbReference type="Pfam" id="PF00535">
    <property type="entry name" value="Glycos_transf_2"/>
    <property type="match status" value="1"/>
</dbReference>
<dbReference type="SUPFAM" id="SSF53756">
    <property type="entry name" value="UDP-Glycosyltransferase/glycogen phosphorylase"/>
    <property type="match status" value="1"/>
</dbReference>
<feature type="domain" description="Glycosyltransferase subfamily 4-like N-terminal" evidence="3">
    <location>
        <begin position="278"/>
        <end position="428"/>
    </location>
</feature>